<reference evidence="2 3" key="1">
    <citation type="journal article" date="2012" name="Proc. Natl. Acad. Sci. U.S.A.">
        <title>Comparative genomics of Ceriporiopsis subvermispora and Phanerochaete chrysosporium provide insight into selective ligninolysis.</title>
        <authorList>
            <person name="Fernandez-Fueyo E."/>
            <person name="Ruiz-Duenas F.J."/>
            <person name="Ferreira P."/>
            <person name="Floudas D."/>
            <person name="Hibbett D.S."/>
            <person name="Canessa P."/>
            <person name="Larrondo L.F."/>
            <person name="James T.Y."/>
            <person name="Seelenfreund D."/>
            <person name="Lobos S."/>
            <person name="Polanco R."/>
            <person name="Tello M."/>
            <person name="Honda Y."/>
            <person name="Watanabe T."/>
            <person name="Watanabe T."/>
            <person name="Ryu J.S."/>
            <person name="Kubicek C.P."/>
            <person name="Schmoll M."/>
            <person name="Gaskell J."/>
            <person name="Hammel K.E."/>
            <person name="St John F.J."/>
            <person name="Vanden Wymelenberg A."/>
            <person name="Sabat G."/>
            <person name="Splinter BonDurant S."/>
            <person name="Syed K."/>
            <person name="Yadav J.S."/>
            <person name="Doddapaneni H."/>
            <person name="Subramanian V."/>
            <person name="Lavin J.L."/>
            <person name="Oguiza J.A."/>
            <person name="Perez G."/>
            <person name="Pisabarro A.G."/>
            <person name="Ramirez L."/>
            <person name="Santoyo F."/>
            <person name="Master E."/>
            <person name="Coutinho P.M."/>
            <person name="Henrissat B."/>
            <person name="Lombard V."/>
            <person name="Magnuson J.K."/>
            <person name="Kuees U."/>
            <person name="Hori C."/>
            <person name="Igarashi K."/>
            <person name="Samejima M."/>
            <person name="Held B.W."/>
            <person name="Barry K.W."/>
            <person name="LaButti K.M."/>
            <person name="Lapidus A."/>
            <person name="Lindquist E.A."/>
            <person name="Lucas S.M."/>
            <person name="Riley R."/>
            <person name="Salamov A.A."/>
            <person name="Hoffmeister D."/>
            <person name="Schwenk D."/>
            <person name="Hadar Y."/>
            <person name="Yarden O."/>
            <person name="de Vries R.P."/>
            <person name="Wiebenga A."/>
            <person name="Stenlid J."/>
            <person name="Eastwood D."/>
            <person name="Grigoriev I.V."/>
            <person name="Berka R.M."/>
            <person name="Blanchette R.A."/>
            <person name="Kersten P."/>
            <person name="Martinez A.T."/>
            <person name="Vicuna R."/>
            <person name="Cullen D."/>
        </authorList>
    </citation>
    <scope>NUCLEOTIDE SEQUENCE [LARGE SCALE GENOMIC DNA]</scope>
    <source>
        <strain evidence="2 3">B</strain>
    </source>
</reference>
<dbReference type="AlphaFoldDB" id="M2QQ55"/>
<keyword evidence="3" id="KW-1185">Reference proteome</keyword>
<keyword evidence="1" id="KW-0732">Signal</keyword>
<feature type="chain" id="PRO_5004024179" evidence="1">
    <location>
        <begin position="20"/>
        <end position="52"/>
    </location>
</feature>
<gene>
    <name evidence="2" type="ORF">CERSUDRAFT_93262</name>
</gene>
<organism evidence="2 3">
    <name type="scientific">Ceriporiopsis subvermispora (strain B)</name>
    <name type="common">White-rot fungus</name>
    <name type="synonym">Gelatoporia subvermispora</name>
    <dbReference type="NCBI Taxonomy" id="914234"/>
    <lineage>
        <taxon>Eukaryota</taxon>
        <taxon>Fungi</taxon>
        <taxon>Dikarya</taxon>
        <taxon>Basidiomycota</taxon>
        <taxon>Agaricomycotina</taxon>
        <taxon>Agaricomycetes</taxon>
        <taxon>Polyporales</taxon>
        <taxon>Gelatoporiaceae</taxon>
        <taxon>Gelatoporia</taxon>
    </lineage>
</organism>
<protein>
    <submittedName>
        <fullName evidence="2">Uncharacterized protein</fullName>
    </submittedName>
</protein>
<evidence type="ECO:0000256" key="1">
    <source>
        <dbReference type="SAM" id="SignalP"/>
    </source>
</evidence>
<dbReference type="HOGENOM" id="CLU_3087057_0_0_1"/>
<feature type="signal peptide" evidence="1">
    <location>
        <begin position="1"/>
        <end position="19"/>
    </location>
</feature>
<proteinExistence type="predicted"/>
<sequence length="52" mass="5670">MHALTKLIAILSILTITVAIPMVPDNTDGDFLVHENVGRADPESKPLLPDIY</sequence>
<dbReference type="Proteomes" id="UP000016930">
    <property type="component" value="Unassembled WGS sequence"/>
</dbReference>
<name>M2QQ55_CERS8</name>
<evidence type="ECO:0000313" key="3">
    <source>
        <dbReference type="Proteomes" id="UP000016930"/>
    </source>
</evidence>
<dbReference type="EMBL" id="KB445794">
    <property type="protein sequence ID" value="EMD39213.1"/>
    <property type="molecule type" value="Genomic_DNA"/>
</dbReference>
<accession>M2QQ55</accession>
<evidence type="ECO:0000313" key="2">
    <source>
        <dbReference type="EMBL" id="EMD39213.1"/>
    </source>
</evidence>